<evidence type="ECO:0000313" key="2">
    <source>
        <dbReference type="EMBL" id="PSN91193.1"/>
    </source>
</evidence>
<evidence type="ECO:0000256" key="1">
    <source>
        <dbReference type="SAM" id="Phobius"/>
    </source>
</evidence>
<protein>
    <submittedName>
        <fullName evidence="2">Uncharacterized protein</fullName>
    </submittedName>
</protein>
<accession>A0A2R6AY01</accession>
<dbReference type="AlphaFoldDB" id="A0A2R6AY01"/>
<keyword evidence="1" id="KW-1133">Transmembrane helix</keyword>
<evidence type="ECO:0000313" key="3">
    <source>
        <dbReference type="Proteomes" id="UP000240322"/>
    </source>
</evidence>
<reference evidence="2 3" key="1">
    <citation type="submission" date="2017-04" db="EMBL/GenBank/DDBJ databases">
        <title>Novel microbial lineages endemic to geothermal iron-oxide mats fill important gaps in the evolutionary history of Archaea.</title>
        <authorList>
            <person name="Jay Z.J."/>
            <person name="Beam J.P."/>
            <person name="Dlakic M."/>
            <person name="Rusch D.B."/>
            <person name="Kozubal M.A."/>
            <person name="Inskeep W.P."/>
        </authorList>
    </citation>
    <scope>NUCLEOTIDE SEQUENCE [LARGE SCALE GENOMIC DNA]</scope>
    <source>
        <strain evidence="2">OSP_D</strain>
    </source>
</reference>
<comment type="caution">
    <text evidence="2">The sequence shown here is derived from an EMBL/GenBank/DDBJ whole genome shotgun (WGS) entry which is preliminary data.</text>
</comment>
<feature type="transmembrane region" description="Helical" evidence="1">
    <location>
        <begin position="29"/>
        <end position="52"/>
    </location>
</feature>
<proteinExistence type="predicted"/>
<dbReference type="EMBL" id="NEXE01000032">
    <property type="protein sequence ID" value="PSN91193.1"/>
    <property type="molecule type" value="Genomic_DNA"/>
</dbReference>
<keyword evidence="1" id="KW-0472">Membrane</keyword>
<keyword evidence="1" id="KW-0812">Transmembrane</keyword>
<name>A0A2R6AY01_9ARCH</name>
<dbReference type="Proteomes" id="UP000240322">
    <property type="component" value="Unassembled WGS sequence"/>
</dbReference>
<organism evidence="2 3">
    <name type="scientific">Candidatus Marsarchaeota G2 archaeon OSP_D</name>
    <dbReference type="NCBI Taxonomy" id="1978157"/>
    <lineage>
        <taxon>Archaea</taxon>
        <taxon>Candidatus Marsarchaeota</taxon>
        <taxon>Candidatus Marsarchaeota group 2</taxon>
    </lineage>
</organism>
<sequence>MVENLLGVLKFILKLLMDKRGSPLLEEGLLVGLALVLFAVLVSAFLGIFNWFQSATQPLSGLGGGLSTLFQSIMQGYLKLFKFLTGQ</sequence>
<gene>
    <name evidence="2" type="ORF">B9Q03_04840</name>
</gene>